<evidence type="ECO:0000256" key="1">
    <source>
        <dbReference type="ARBA" id="ARBA00006484"/>
    </source>
</evidence>
<gene>
    <name evidence="3" type="ORF">BHQ17_09400</name>
</gene>
<dbReference type="Pfam" id="PF13561">
    <property type="entry name" value="adh_short_C2"/>
    <property type="match status" value="1"/>
</dbReference>
<dbReference type="InterPro" id="IPR020904">
    <property type="entry name" value="Sc_DH/Rdtase_CS"/>
</dbReference>
<evidence type="ECO:0000313" key="4">
    <source>
        <dbReference type="Proteomes" id="UP000094243"/>
    </source>
</evidence>
<dbReference type="FunFam" id="3.40.50.720:FF:000084">
    <property type="entry name" value="Short-chain dehydrogenase reductase"/>
    <property type="match status" value="1"/>
</dbReference>
<keyword evidence="2" id="KW-0560">Oxidoreductase</keyword>
<dbReference type="AlphaFoldDB" id="A0A1E3RY78"/>
<dbReference type="Proteomes" id="UP000094243">
    <property type="component" value="Unassembled WGS sequence"/>
</dbReference>
<dbReference type="EMBL" id="MIGZ01000041">
    <property type="protein sequence ID" value="ODQ94392.1"/>
    <property type="molecule type" value="Genomic_DNA"/>
</dbReference>
<evidence type="ECO:0000313" key="3">
    <source>
        <dbReference type="EMBL" id="ODQ94392.1"/>
    </source>
</evidence>
<reference evidence="4" key="1">
    <citation type="submission" date="2016-09" db="EMBL/GenBank/DDBJ databases">
        <authorList>
            <person name="Greninger A.L."/>
            <person name="Jerome K.R."/>
            <person name="Mcnair B."/>
            <person name="Wallis C."/>
            <person name="Fang F."/>
        </authorList>
    </citation>
    <scope>NUCLEOTIDE SEQUENCE [LARGE SCALE GENOMIC DNA]</scope>
    <source>
        <strain evidence="4">M7</strain>
    </source>
</reference>
<dbReference type="Gene3D" id="3.40.50.720">
    <property type="entry name" value="NAD(P)-binding Rossmann-like Domain"/>
    <property type="match status" value="1"/>
</dbReference>
<dbReference type="GO" id="GO:0016616">
    <property type="term" value="F:oxidoreductase activity, acting on the CH-OH group of donors, NAD or NADP as acceptor"/>
    <property type="evidence" value="ECO:0007669"/>
    <property type="project" value="TreeGrafter"/>
</dbReference>
<dbReference type="RefSeq" id="WP_069404944.1">
    <property type="nucleotide sequence ID" value="NZ_MIGZ01000041.1"/>
</dbReference>
<dbReference type="SUPFAM" id="SSF51735">
    <property type="entry name" value="NAD(P)-binding Rossmann-fold domains"/>
    <property type="match status" value="1"/>
</dbReference>
<comment type="similarity">
    <text evidence="1">Belongs to the short-chain dehydrogenases/reductases (SDR) family.</text>
</comment>
<dbReference type="PANTHER" id="PTHR42760">
    <property type="entry name" value="SHORT-CHAIN DEHYDROGENASES/REDUCTASES FAMILY MEMBER"/>
    <property type="match status" value="1"/>
</dbReference>
<comment type="caution">
    <text evidence="3">The sequence shown here is derived from an EMBL/GenBank/DDBJ whole genome shotgun (WGS) entry which is preliminary data.</text>
</comment>
<name>A0A1E3RY78_9MYCO</name>
<dbReference type="InterPro" id="IPR036291">
    <property type="entry name" value="NAD(P)-bd_dom_sf"/>
</dbReference>
<accession>A0A1E3RY78</accession>
<dbReference type="OrthoDB" id="286404at2"/>
<dbReference type="PRINTS" id="PR00080">
    <property type="entry name" value="SDRFAMILY"/>
</dbReference>
<proteinExistence type="inferred from homology"/>
<evidence type="ECO:0000256" key="2">
    <source>
        <dbReference type="ARBA" id="ARBA00023002"/>
    </source>
</evidence>
<organism evidence="3 4">
    <name type="scientific">Mycolicibacterium holsaticum</name>
    <dbReference type="NCBI Taxonomy" id="152142"/>
    <lineage>
        <taxon>Bacteria</taxon>
        <taxon>Bacillati</taxon>
        <taxon>Actinomycetota</taxon>
        <taxon>Actinomycetes</taxon>
        <taxon>Mycobacteriales</taxon>
        <taxon>Mycobacteriaceae</taxon>
        <taxon>Mycolicibacterium</taxon>
    </lineage>
</organism>
<dbReference type="InterPro" id="IPR002347">
    <property type="entry name" value="SDR_fam"/>
</dbReference>
<keyword evidence="4" id="KW-1185">Reference proteome</keyword>
<dbReference type="PRINTS" id="PR00081">
    <property type="entry name" value="GDHRDH"/>
</dbReference>
<sequence length="252" mass="26072">MSDQILVGRKAVVTGASRGIGRAIALELAAAGADVGLVARSLPDLEKVADEVRGLGRAAVVAHMDVTDAESVNAAVDDVRQGLGGLDVMVNNSGILTASYALDLSLAEWDRVINTNLRGTFICCQAAGRHLTAQGSGKVINVASHFGVMAASGFSAYCASKAAILHLTRVLALEWARHGVQVNAIAPGYVATDLSADVRADPAMETRVLQRIPARRMADAGEIGPLAVLLASNRSDYMTGSVLVADGGQSIQ</sequence>
<protein>
    <submittedName>
        <fullName evidence="3">2-deoxy-D-gluconate 3-dehydrogenase</fullName>
    </submittedName>
</protein>
<dbReference type="PROSITE" id="PS00061">
    <property type="entry name" value="ADH_SHORT"/>
    <property type="match status" value="1"/>
</dbReference>